<dbReference type="Gene3D" id="1.10.3210.10">
    <property type="entry name" value="Hypothetical protein af1432"/>
    <property type="match status" value="1"/>
</dbReference>
<organism evidence="2 3">
    <name type="scientific">Actinomadura miaoliensis</name>
    <dbReference type="NCBI Taxonomy" id="430685"/>
    <lineage>
        <taxon>Bacteria</taxon>
        <taxon>Bacillati</taxon>
        <taxon>Actinomycetota</taxon>
        <taxon>Actinomycetes</taxon>
        <taxon>Streptosporangiales</taxon>
        <taxon>Thermomonosporaceae</taxon>
        <taxon>Actinomadura</taxon>
    </lineage>
</organism>
<gene>
    <name evidence="2" type="ORF">GCM10022214_70370</name>
</gene>
<name>A0ABP7WUD5_9ACTN</name>
<dbReference type="Proteomes" id="UP001500683">
    <property type="component" value="Unassembled WGS sequence"/>
</dbReference>
<protein>
    <submittedName>
        <fullName evidence="2">HDIG domain-containing protein</fullName>
    </submittedName>
</protein>
<dbReference type="Pfam" id="PF01966">
    <property type="entry name" value="HD"/>
    <property type="match status" value="1"/>
</dbReference>
<dbReference type="EMBL" id="BAAAZG010000055">
    <property type="protein sequence ID" value="GAA4096573.1"/>
    <property type="molecule type" value="Genomic_DNA"/>
</dbReference>
<dbReference type="CDD" id="cd00077">
    <property type="entry name" value="HDc"/>
    <property type="match status" value="1"/>
</dbReference>
<sequence>MKNTAAWARELARKHLETPLPRRWAHTQGVARQARTLAPILGDQADLLEAAAWLHDIGYAPNLVNTGFHPLDGARYLRDTHHADNHLCRLVAHHSCALIEAQERGLADELTNEFEGQAPKFSDFLIYCDMTTAPNGDQLPVEQRLSEILGRYGPEHVVGRSITKASPELLNTAHLVRYKISIAYRITARPR</sequence>
<evidence type="ECO:0000259" key="1">
    <source>
        <dbReference type="Pfam" id="PF01966"/>
    </source>
</evidence>
<evidence type="ECO:0000313" key="3">
    <source>
        <dbReference type="Proteomes" id="UP001500683"/>
    </source>
</evidence>
<dbReference type="SUPFAM" id="SSF109604">
    <property type="entry name" value="HD-domain/PDEase-like"/>
    <property type="match status" value="1"/>
</dbReference>
<accession>A0ABP7WUD5</accession>
<comment type="caution">
    <text evidence="2">The sequence shown here is derived from an EMBL/GenBank/DDBJ whole genome shotgun (WGS) entry which is preliminary data.</text>
</comment>
<keyword evidence="3" id="KW-1185">Reference proteome</keyword>
<proteinExistence type="predicted"/>
<dbReference type="InterPro" id="IPR006674">
    <property type="entry name" value="HD_domain"/>
</dbReference>
<dbReference type="RefSeq" id="WP_344956214.1">
    <property type="nucleotide sequence ID" value="NZ_BAAAZG010000055.1"/>
</dbReference>
<evidence type="ECO:0000313" key="2">
    <source>
        <dbReference type="EMBL" id="GAA4096573.1"/>
    </source>
</evidence>
<feature type="domain" description="HD" evidence="1">
    <location>
        <begin position="23"/>
        <end position="101"/>
    </location>
</feature>
<reference evidence="3" key="1">
    <citation type="journal article" date="2019" name="Int. J. Syst. Evol. Microbiol.">
        <title>The Global Catalogue of Microorganisms (GCM) 10K type strain sequencing project: providing services to taxonomists for standard genome sequencing and annotation.</title>
        <authorList>
            <consortium name="The Broad Institute Genomics Platform"/>
            <consortium name="The Broad Institute Genome Sequencing Center for Infectious Disease"/>
            <person name="Wu L."/>
            <person name="Ma J."/>
        </authorList>
    </citation>
    <scope>NUCLEOTIDE SEQUENCE [LARGE SCALE GENOMIC DNA]</scope>
    <source>
        <strain evidence="3">JCM 16702</strain>
    </source>
</reference>
<dbReference type="InterPro" id="IPR003607">
    <property type="entry name" value="HD/PDEase_dom"/>
</dbReference>